<evidence type="ECO:0000313" key="2">
    <source>
        <dbReference type="EMBL" id="AZI33088.1"/>
    </source>
</evidence>
<evidence type="ECO:0000259" key="1">
    <source>
        <dbReference type="Pfam" id="PF09832"/>
    </source>
</evidence>
<dbReference type="InterPro" id="IPR018637">
    <property type="entry name" value="DUF2059"/>
</dbReference>
<name>A0A3G8XJX1_9FLAO</name>
<dbReference type="Proteomes" id="UP000270185">
    <property type="component" value="Chromosome"/>
</dbReference>
<sequence>MSDEKVFRDCELFIFEFLCSTKSAVGNISKLASSLKDFKVNTSPVPEDQLTHKIRKLREIKGGFNFNEAILFKIGEDLSKGDLTQLDGEKLDHYFKLGQGKADLDNAVIWIYRDLFSSSEIRKLTKFYRSSAGQKLSENFPIIMLESLRSAEEIMKNLKKSE</sequence>
<dbReference type="OrthoDB" id="1143459at2"/>
<accession>A0A3G8XJX1</accession>
<evidence type="ECO:0000313" key="3">
    <source>
        <dbReference type="Proteomes" id="UP000270185"/>
    </source>
</evidence>
<dbReference type="EMBL" id="CP034159">
    <property type="protein sequence ID" value="AZI33088.1"/>
    <property type="molecule type" value="Genomic_DNA"/>
</dbReference>
<protein>
    <submittedName>
        <fullName evidence="2">DUF2059 domain-containing protein</fullName>
    </submittedName>
</protein>
<feature type="domain" description="DUF2059" evidence="1">
    <location>
        <begin position="104"/>
        <end position="158"/>
    </location>
</feature>
<proteinExistence type="predicted"/>
<dbReference type="Pfam" id="PF09832">
    <property type="entry name" value="DUF2059"/>
    <property type="match status" value="1"/>
</dbReference>
<keyword evidence="3" id="KW-1185">Reference proteome</keyword>
<dbReference type="KEGG" id="ccas:EIB73_07830"/>
<gene>
    <name evidence="2" type="ORF">EIB73_07830</name>
</gene>
<dbReference type="AlphaFoldDB" id="A0A3G8XJX1"/>
<reference evidence="3" key="1">
    <citation type="submission" date="2018-11" db="EMBL/GenBank/DDBJ databases">
        <title>Proposal to divide the Flavobacteriaceae and reorganize its genera based on Amino Acid Identity values calculated from whole genome sequences.</title>
        <authorList>
            <person name="Nicholson A.C."/>
            <person name="Gulvik C.A."/>
            <person name="Whitney A.M."/>
            <person name="Humrighouse B.W."/>
            <person name="Bell M."/>
            <person name="Holmes B."/>
            <person name="Steigerwalt A.G."/>
            <person name="Villarma A."/>
            <person name="Sheth M."/>
            <person name="Batra D."/>
            <person name="Pryor J."/>
            <person name="Bernardet J.-F."/>
            <person name="Hugo C."/>
            <person name="Kampfer P."/>
            <person name="Newman J.D."/>
            <person name="McQuiston J.R."/>
        </authorList>
    </citation>
    <scope>NUCLEOTIDE SEQUENCE [LARGE SCALE GENOMIC DNA]</scope>
    <source>
        <strain evidence="3">G0081</strain>
    </source>
</reference>
<organism evidence="2 3">
    <name type="scientific">Kaistella carnis</name>
    <dbReference type="NCBI Taxonomy" id="1241979"/>
    <lineage>
        <taxon>Bacteria</taxon>
        <taxon>Pseudomonadati</taxon>
        <taxon>Bacteroidota</taxon>
        <taxon>Flavobacteriia</taxon>
        <taxon>Flavobacteriales</taxon>
        <taxon>Weeksellaceae</taxon>
        <taxon>Chryseobacterium group</taxon>
        <taxon>Kaistella</taxon>
    </lineage>
</organism>